<feature type="transmembrane region" description="Helical" evidence="1">
    <location>
        <begin position="51"/>
        <end position="68"/>
    </location>
</feature>
<feature type="transmembrane region" description="Helical" evidence="1">
    <location>
        <begin position="26"/>
        <end position="45"/>
    </location>
</feature>
<accession>A0AAU7GWR5</accession>
<dbReference type="InterPro" id="IPR031612">
    <property type="entry name" value="Phage_holin_Dp1"/>
</dbReference>
<evidence type="ECO:0000313" key="2">
    <source>
        <dbReference type="EMBL" id="XBM95137.1"/>
    </source>
</evidence>
<keyword evidence="1" id="KW-0472">Membrane</keyword>
<protein>
    <submittedName>
        <fullName evidence="2">Holin</fullName>
    </submittedName>
</protein>
<dbReference type="EMBL" id="PP750868">
    <property type="protein sequence ID" value="XBM95137.1"/>
    <property type="molecule type" value="Genomic_DNA"/>
</dbReference>
<proteinExistence type="predicted"/>
<organism evidence="2">
    <name type="scientific">Streptomyces phage Scarif</name>
    <dbReference type="NCBI Taxonomy" id="3158858"/>
    <lineage>
        <taxon>Viruses</taxon>
        <taxon>Duplodnaviria</taxon>
        <taxon>Heunggongvirae</taxon>
        <taxon>Uroviricota</taxon>
        <taxon>Caudoviricetes</taxon>
    </lineage>
</organism>
<gene>
    <name evidence="2" type="ORF">Scarif_00028</name>
</gene>
<reference evidence="2" key="1">
    <citation type="submission" date="2024-05" db="EMBL/GenBank/DDBJ databases">
        <title>Isolation and characterization of the new Streptomyces phages Kamino, Geonosis, Abafar and Scarif infecting a broad range of host species.</title>
        <authorList>
            <person name="Rackow B."/>
            <person name="Rolland C."/>
            <person name="Mohnen I."/>
            <person name="Wittmann J."/>
            <person name="Muesken M."/>
            <person name="Overmann J."/>
            <person name="Frunzke J."/>
        </authorList>
    </citation>
    <scope>NUCLEOTIDE SEQUENCE</scope>
</reference>
<keyword evidence="1" id="KW-0812">Transmembrane</keyword>
<evidence type="ECO:0000256" key="1">
    <source>
        <dbReference type="SAM" id="Phobius"/>
    </source>
</evidence>
<dbReference type="Pfam" id="PF16938">
    <property type="entry name" value="Phage_holin_Dp1"/>
    <property type="match status" value="1"/>
</dbReference>
<sequence length="118" mass="12525">MSESSHAKSKPLLSDTAYGVLKQTSALVLPAVGALYFALAQIWHLPNAEEVVGTIAAINTFAGVLLGLSTRSYNNSTVPFDGTIKLDGSRMASIQLHHDTEAAVVNKQVAIFKVENGE</sequence>
<keyword evidence="1" id="KW-1133">Transmembrane helix</keyword>
<name>A0AAU7GWR5_9CAUD</name>